<evidence type="ECO:0000256" key="1">
    <source>
        <dbReference type="SAM" id="SignalP"/>
    </source>
</evidence>
<proteinExistence type="predicted"/>
<dbReference type="RefSeq" id="WP_377507607.1">
    <property type="nucleotide sequence ID" value="NZ_JBHULU010000015.1"/>
</dbReference>
<protein>
    <submittedName>
        <fullName evidence="2">Uncharacterized protein</fullName>
    </submittedName>
</protein>
<reference evidence="3" key="1">
    <citation type="journal article" date="2019" name="Int. J. Syst. Evol. Microbiol.">
        <title>The Global Catalogue of Microorganisms (GCM) 10K type strain sequencing project: providing services to taxonomists for standard genome sequencing and annotation.</title>
        <authorList>
            <consortium name="The Broad Institute Genomics Platform"/>
            <consortium name="The Broad Institute Genome Sequencing Center for Infectious Disease"/>
            <person name="Wu L."/>
            <person name="Ma J."/>
        </authorList>
    </citation>
    <scope>NUCLEOTIDE SEQUENCE [LARGE SCALE GENOMIC DNA]</scope>
    <source>
        <strain evidence="3">KCTC 42498</strain>
    </source>
</reference>
<keyword evidence="1" id="KW-0732">Signal</keyword>
<evidence type="ECO:0000313" key="2">
    <source>
        <dbReference type="EMBL" id="MFD2514626.1"/>
    </source>
</evidence>
<sequence>MALNRLFLYLVALIATACAGSGKITESAKENADWISFSWASGEVSGKHFDKLAINVPIQLEGIPHAFDDSLI</sequence>
<organism evidence="2 3">
    <name type="scientific">Pontibacter locisalis</name>
    <dbReference type="NCBI Taxonomy" id="1719035"/>
    <lineage>
        <taxon>Bacteria</taxon>
        <taxon>Pseudomonadati</taxon>
        <taxon>Bacteroidota</taxon>
        <taxon>Cytophagia</taxon>
        <taxon>Cytophagales</taxon>
        <taxon>Hymenobacteraceae</taxon>
        <taxon>Pontibacter</taxon>
    </lineage>
</organism>
<evidence type="ECO:0000313" key="3">
    <source>
        <dbReference type="Proteomes" id="UP001597544"/>
    </source>
</evidence>
<feature type="chain" id="PRO_5046794205" evidence="1">
    <location>
        <begin position="18"/>
        <end position="72"/>
    </location>
</feature>
<feature type="signal peptide" evidence="1">
    <location>
        <begin position="1"/>
        <end position="17"/>
    </location>
</feature>
<name>A0ABW5INB3_9BACT</name>
<dbReference type="Proteomes" id="UP001597544">
    <property type="component" value="Unassembled WGS sequence"/>
</dbReference>
<dbReference type="PROSITE" id="PS51257">
    <property type="entry name" value="PROKAR_LIPOPROTEIN"/>
    <property type="match status" value="1"/>
</dbReference>
<gene>
    <name evidence="2" type="ORF">ACFSRY_12190</name>
</gene>
<dbReference type="EMBL" id="JBHULU010000015">
    <property type="protein sequence ID" value="MFD2514626.1"/>
    <property type="molecule type" value="Genomic_DNA"/>
</dbReference>
<keyword evidence="3" id="KW-1185">Reference proteome</keyword>
<accession>A0ABW5INB3</accession>
<comment type="caution">
    <text evidence="2">The sequence shown here is derived from an EMBL/GenBank/DDBJ whole genome shotgun (WGS) entry which is preliminary data.</text>
</comment>